<feature type="compositionally biased region" description="Acidic residues" evidence="1">
    <location>
        <begin position="556"/>
        <end position="578"/>
    </location>
</feature>
<evidence type="ECO:0000313" key="4">
    <source>
        <dbReference type="Proteomes" id="UP000026960"/>
    </source>
</evidence>
<dbReference type="Gene3D" id="3.80.10.10">
    <property type="entry name" value="Ribonuclease Inhibitor"/>
    <property type="match status" value="1"/>
</dbReference>
<feature type="compositionally biased region" description="Acidic residues" evidence="1">
    <location>
        <begin position="518"/>
        <end position="529"/>
    </location>
</feature>
<feature type="compositionally biased region" description="Basic and acidic residues" evidence="1">
    <location>
        <begin position="508"/>
        <end position="517"/>
    </location>
</feature>
<feature type="compositionally biased region" description="Acidic residues" evidence="1">
    <location>
        <begin position="1545"/>
        <end position="1558"/>
    </location>
</feature>
<feature type="compositionally biased region" description="Acidic residues" evidence="1">
    <location>
        <begin position="1831"/>
        <end position="1843"/>
    </location>
</feature>
<dbReference type="PANTHER" id="PTHR34223:SF60">
    <property type="entry name" value="CYTOCHROME C OXIDASE SUBUNIT 5B MITOCHONDRIAL"/>
    <property type="match status" value="1"/>
</dbReference>
<dbReference type="PaxDb" id="65489-OBART08G05610.1"/>
<dbReference type="PROSITE" id="PS50181">
    <property type="entry name" value="FBOX"/>
    <property type="match status" value="3"/>
</dbReference>
<dbReference type="Pfam" id="PF00646">
    <property type="entry name" value="F-box"/>
    <property type="match status" value="4"/>
</dbReference>
<feature type="compositionally biased region" description="Gly residues" evidence="1">
    <location>
        <begin position="759"/>
        <end position="769"/>
    </location>
</feature>
<dbReference type="InterPro" id="IPR053781">
    <property type="entry name" value="F-box_AtFBL13-like"/>
</dbReference>
<feature type="region of interest" description="Disordered" evidence="1">
    <location>
        <begin position="1788"/>
        <end position="1843"/>
    </location>
</feature>
<accession>A0A0D3GX83</accession>
<feature type="region of interest" description="Disordered" evidence="1">
    <location>
        <begin position="750"/>
        <end position="770"/>
    </location>
</feature>
<dbReference type="eggNOG" id="ENOG502RYTW">
    <property type="taxonomic scope" value="Eukaryota"/>
</dbReference>
<proteinExistence type="predicted"/>
<dbReference type="InterPro" id="IPR053197">
    <property type="entry name" value="F-box_SCFL_complex_component"/>
</dbReference>
<feature type="compositionally biased region" description="Low complexity" evidence="1">
    <location>
        <begin position="30"/>
        <end position="61"/>
    </location>
</feature>
<dbReference type="Gene3D" id="1.20.1280.50">
    <property type="match status" value="2"/>
</dbReference>
<dbReference type="Gramene" id="OBART08G05610.1">
    <property type="protein sequence ID" value="OBART08G05610.1"/>
    <property type="gene ID" value="OBART08G05610"/>
</dbReference>
<protein>
    <recommendedName>
        <fullName evidence="2">F-box domain-containing protein</fullName>
    </recommendedName>
</protein>
<dbReference type="InterPro" id="IPR036047">
    <property type="entry name" value="F-box-like_dom_sf"/>
</dbReference>
<evidence type="ECO:0000256" key="1">
    <source>
        <dbReference type="SAM" id="MobiDB-lite"/>
    </source>
</evidence>
<feature type="region of interest" description="Disordered" evidence="1">
    <location>
        <begin position="1019"/>
        <end position="1077"/>
    </location>
</feature>
<dbReference type="InterPro" id="IPR001810">
    <property type="entry name" value="F-box_dom"/>
</dbReference>
<dbReference type="SUPFAM" id="SSF52047">
    <property type="entry name" value="RNI-like"/>
    <property type="match status" value="3"/>
</dbReference>
<reference evidence="3" key="1">
    <citation type="journal article" date="2009" name="Rice">
        <title>De Novo Next Generation Sequencing of Plant Genomes.</title>
        <authorList>
            <person name="Rounsley S."/>
            <person name="Marri P.R."/>
            <person name="Yu Y."/>
            <person name="He R."/>
            <person name="Sisneros N."/>
            <person name="Goicoechea J.L."/>
            <person name="Lee S.J."/>
            <person name="Angelova A."/>
            <person name="Kudrna D."/>
            <person name="Luo M."/>
            <person name="Affourtit J."/>
            <person name="Desany B."/>
            <person name="Knight J."/>
            <person name="Niazi F."/>
            <person name="Egholm M."/>
            <person name="Wing R.A."/>
        </authorList>
    </citation>
    <scope>NUCLEOTIDE SEQUENCE [LARGE SCALE GENOMIC DNA]</scope>
    <source>
        <strain evidence="3">cv. IRGC 105608</strain>
    </source>
</reference>
<feature type="compositionally biased region" description="Acidic residues" evidence="1">
    <location>
        <begin position="1588"/>
        <end position="1600"/>
    </location>
</feature>
<dbReference type="SMART" id="SM00256">
    <property type="entry name" value="FBOX"/>
    <property type="match status" value="4"/>
</dbReference>
<dbReference type="InterPro" id="IPR032675">
    <property type="entry name" value="LRR_dom_sf"/>
</dbReference>
<keyword evidence="4" id="KW-1185">Reference proteome</keyword>
<feature type="region of interest" description="Disordered" evidence="1">
    <location>
        <begin position="708"/>
        <end position="732"/>
    </location>
</feature>
<evidence type="ECO:0000259" key="2">
    <source>
        <dbReference type="PROSITE" id="PS50181"/>
    </source>
</evidence>
<dbReference type="SUPFAM" id="SSF81383">
    <property type="entry name" value="F-box domain"/>
    <property type="match status" value="4"/>
</dbReference>
<feature type="domain" description="F-box" evidence="2">
    <location>
        <begin position="769"/>
        <end position="805"/>
    </location>
</feature>
<reference evidence="3" key="2">
    <citation type="submission" date="2015-03" db="UniProtKB">
        <authorList>
            <consortium name="EnsemblPlants"/>
        </authorList>
    </citation>
    <scope>IDENTIFICATION</scope>
</reference>
<evidence type="ECO:0000313" key="3">
    <source>
        <dbReference type="EnsemblPlants" id="OBART08G05610.1"/>
    </source>
</evidence>
<dbReference type="CDD" id="cd22160">
    <property type="entry name" value="F-box_AtFBL13-like"/>
    <property type="match status" value="4"/>
</dbReference>
<feature type="region of interest" description="Disordered" evidence="1">
    <location>
        <begin position="1541"/>
        <end position="1617"/>
    </location>
</feature>
<feature type="compositionally biased region" description="Basic and acidic residues" evidence="1">
    <location>
        <begin position="1564"/>
        <end position="1587"/>
    </location>
</feature>
<dbReference type="STRING" id="65489.A0A0D3GX83"/>
<feature type="domain" description="F-box" evidence="2">
    <location>
        <begin position="1302"/>
        <end position="1338"/>
    </location>
</feature>
<feature type="compositionally biased region" description="Basic and acidic residues" evidence="1">
    <location>
        <begin position="1067"/>
        <end position="1077"/>
    </location>
</feature>
<feature type="region of interest" description="Disordered" evidence="1">
    <location>
        <begin position="508"/>
        <end position="578"/>
    </location>
</feature>
<sequence length="2378" mass="265950">MDIVGLASATRPGASKQARPRFAKKASPQSLREFSSPTSSPSIACSGNLFDGMQQGAAGQAGPSGGGGGGGGGGADRLSALPDAVLFRIVSHLRARQAVRTSVLSKRWRHVWASAPRVDVRHPCACDERADQERLHGFVTTMLLRRRPFAPIKALRLCWSHDGDANNWIAHAVRRGAEEIDFSARHHQDDPKPELEYTSFISHKIKILKLTHVRMGIKFIAQICYRCTFLEELELKNVNPLEGQIQSTSLKRLSIINCLISDGFLVDAPNLISLCFFRPLSEHGGSQSLRWRHVWASAPRVDVRHPCACDERADQERLHGFVTTMLLRRRPFAPIKALRLCWSHDGDANNWIAHAVRRGAEEIDFSARHHQDDPKPELEYTSFISHKIKILKLTHVRMGIKFIAQICYRCTFLEELELKNVNPLEGQIQSTSLKRLSIINCLISDGFLVDAPNLISLCFFRPLSGKSTEGANHSSDNRSWPFSASVWEFDDDGSDHDVDFFAIASGGEHFDDKRDNESDQDNGSSDEDSDDKRDQESDHDDDVPSSPYSDSKDSCDGNDSECESYESSDKEGDDLEDCDSNDMLENLIKVAKGLTAYHGEVLLRRQLENFPMFNNLKTLSLGEWCMVPDFSALSTILKKSPKVERLYLHLDMIHRGRGDIDPSGGSFACNNLKKVKITCCKDDEMVHMLEQFLQRNGISLEKIVHHTSSTHNGEEDGGGDSSAKRKAQGEVARLAVKQRRAQNSNLFDGMQQGAAGQAGPSGGGGGGGTDRLRALPDAALFRIVSHLMARQAVRTSVLSKRWRHLWASAPRVDIRHPCACDERADQERFRDFVTTMLLNRRPFAPIKALRLWWSHDGDAETWIAHAVRRGAEEIDFSARHHQDDPKPELEYTSFISPKIKILKLTTFEMGIKAITDICSRCTSLEELELKHFRRLDGQIRSASLKRLSIINCFISVAFLVDAPNLISLCFIRPLSFERTKESICSSDNRRWPAPVWKDDNDGFDRDGFFAIASGEHFDDKRETESDQDYGFGDGSDDNIASESDHDDDGPPSPYSVSYDGDNECESYEPRDKEESDRTVAYGEIEIADEYSSNGDPGDEYRGNYVSHDSANYGRANKFGNLNFPVKSIVDSSAHEGELLLRRLLENFPMFNNLDTLSLGEWCMVPDFSALSTILTKSPNVKRLYLHLDMIHRRRKSIDPSGGSFSCNNLEKVKITCCKDDVMVHMLAQFLQDNGVSPEKIFVRRTSSPHNGKEGRGSNSSAKRKAQGEVARLAVKQRRARNSELFDGMHQGAAGPGPSGGGGDRLSALPDAVLLRIVSHLKAREAVRTSGISRRWRHVWASAPRVDVRYPCACDGRAVDQKRFRDFVTILLLRRRPLAPFKALRLSWSHDEDDVSAWIAHAVRRGAEEIDLSARRHQGYPVPDYKHFISPKIKILKLTHLGTTRFTTGNTLDLLCSGCTSLEELELKDIKSLWGGIQSDSLKRLSIINCHVTSDGFLVEAPNLISLCCIRPVRAVPWFSHMVSLVEATVVLDDSRLSDDYQQPVLEDDDDGSDYDDDFFAPKAEGSDDKRDNESDNDSGDKRKRDGSESDLDDHDGEYDHEDGSESGDKEVDDLEGGVDRTVTYGEIADESSSYGIPTPSYEYGGNYGNHDYTIFGGDHMLDHLSDVRTLGLLGHQGEMLLRRQLENCPIFNNLNTLTLGEWCMAPDFSALSTILENSPHVERLYLNLDMDIHRSRGGINPTGGSFACNNLKKVKITCRKDDVMVHMLAKFLQRNGISLQKIFVRRTSSTHNGEEGTGKDSSAKRKAQDEAARRAVKQLRRARNKTNPTVVEEEDGEPGSAEEDAVAYGEVQVFDEMPLNETDPAAAAEEGEPGSAEEDAVASGEDRLSEMPDMVLHHVMSFLKAWEAARTCVLSRRWRHLWASAPCVDILLTSDRQPPPPANRRMRHHQASAPCPCADVLWTRDRNPPSDTRRFLAPVDTLRLRSAHVDGFEDKFKNADVERWISEAIKRKARVIQLEDHYGMFVVLAHQVFASNHLKILKLSYTELDDDIFRGFSSRCPSLEELELKKCVVSAREISSVTLKSLIMVECKFTMNLSVGAPNLVFLQCITPMKWVPVLKDSGSLVTGSIMIDDSLLIGDSKKRHEVDGFSSDYSYGGSSEDYFDDLSSDISDDYDYNYGKISIYKEIANGYKFEQFKDHDDGGDCSMGGKYHGSSSNNGFNDDKTLGGQNVLHSLSNARSLELLAHSGEVVLSRESRSCPTFSNLKTLSLGEWCISMVADFDILILFLQNSPNLEKLFLQLEMSYNIQKELEKGIKPKGGSFACKRLSMVKIRCTKDDLRVHMLAQLFNSNGLSLEKIFVRRSGSFHSNRGTEVGGY</sequence>
<feature type="compositionally biased region" description="Basic residues" evidence="1">
    <location>
        <begin position="1814"/>
        <end position="1824"/>
    </location>
</feature>
<feature type="compositionally biased region" description="Gly residues" evidence="1">
    <location>
        <begin position="62"/>
        <end position="75"/>
    </location>
</feature>
<dbReference type="PANTHER" id="PTHR34223">
    <property type="entry name" value="OS11G0201299 PROTEIN"/>
    <property type="match status" value="1"/>
</dbReference>
<feature type="compositionally biased region" description="Acidic residues" evidence="1">
    <location>
        <begin position="1869"/>
        <end position="1880"/>
    </location>
</feature>
<feature type="domain" description="F-box" evidence="2">
    <location>
        <begin position="75"/>
        <end position="111"/>
    </location>
</feature>
<organism evidence="3">
    <name type="scientific">Oryza barthii</name>
    <dbReference type="NCBI Taxonomy" id="65489"/>
    <lineage>
        <taxon>Eukaryota</taxon>
        <taxon>Viridiplantae</taxon>
        <taxon>Streptophyta</taxon>
        <taxon>Embryophyta</taxon>
        <taxon>Tracheophyta</taxon>
        <taxon>Spermatophyta</taxon>
        <taxon>Magnoliopsida</taxon>
        <taxon>Liliopsida</taxon>
        <taxon>Poales</taxon>
        <taxon>Poaceae</taxon>
        <taxon>BOP clade</taxon>
        <taxon>Oryzoideae</taxon>
        <taxon>Oryzeae</taxon>
        <taxon>Oryzinae</taxon>
        <taxon>Oryza</taxon>
    </lineage>
</organism>
<feature type="region of interest" description="Disordered" evidence="1">
    <location>
        <begin position="1244"/>
        <end position="1272"/>
    </location>
</feature>
<feature type="compositionally biased region" description="Basic and acidic residues" evidence="1">
    <location>
        <begin position="1792"/>
        <end position="1813"/>
    </location>
</feature>
<dbReference type="EnsemblPlants" id="OBART08G05610.1">
    <property type="protein sequence ID" value="OBART08G05610.1"/>
    <property type="gene ID" value="OBART08G05610"/>
</dbReference>
<feature type="region of interest" description="Disordered" evidence="1">
    <location>
        <begin position="1"/>
        <end position="75"/>
    </location>
</feature>
<dbReference type="Proteomes" id="UP000026960">
    <property type="component" value="Chromosome 8"/>
</dbReference>
<feature type="region of interest" description="Disordered" evidence="1">
    <location>
        <begin position="1864"/>
        <end position="1885"/>
    </location>
</feature>
<name>A0A0D3GX83_9ORYZ</name>